<gene>
    <name evidence="2" type="ORF">B7H23_08955</name>
</gene>
<comment type="caution">
    <text evidence="2">The sequence shown here is derived from an EMBL/GenBank/DDBJ whole genome shotgun (WGS) entry which is preliminary data.</text>
</comment>
<dbReference type="AlphaFoldDB" id="A0A231UWG3"/>
<dbReference type="RefSeq" id="WP_094077103.1">
    <property type="nucleotide sequence ID" value="NZ_NBYO01000002.1"/>
</dbReference>
<dbReference type="Pfam" id="PF06568">
    <property type="entry name" value="YjiS-like"/>
    <property type="match status" value="1"/>
</dbReference>
<keyword evidence="3" id="KW-1185">Reference proteome</keyword>
<name>A0A231UWG3_9HYPH</name>
<evidence type="ECO:0000259" key="1">
    <source>
        <dbReference type="Pfam" id="PF06568"/>
    </source>
</evidence>
<accession>A0A231UWG3</accession>
<feature type="domain" description="YjiS-like" evidence="1">
    <location>
        <begin position="45"/>
        <end position="70"/>
    </location>
</feature>
<evidence type="ECO:0000313" key="2">
    <source>
        <dbReference type="EMBL" id="OXT00278.1"/>
    </source>
</evidence>
<evidence type="ECO:0000313" key="3">
    <source>
        <dbReference type="Proteomes" id="UP000215405"/>
    </source>
</evidence>
<dbReference type="Proteomes" id="UP000215405">
    <property type="component" value="Unassembled WGS sequence"/>
</dbReference>
<dbReference type="EMBL" id="NBYO01000002">
    <property type="protein sequence ID" value="OXT00278.1"/>
    <property type="molecule type" value="Genomic_DNA"/>
</dbReference>
<proteinExistence type="predicted"/>
<sequence>MAIDTMTRNCADRCLPQVSVRGNGFDLRWLSPYAVVATVLTFLAKRRSRIALARLGDDELTDIGVTRDQALREAERVLWRGDWYT</sequence>
<organism evidence="2 3">
    <name type="scientific">Notoacmeibacter marinus</name>
    <dbReference type="NCBI Taxonomy" id="1876515"/>
    <lineage>
        <taxon>Bacteria</taxon>
        <taxon>Pseudomonadati</taxon>
        <taxon>Pseudomonadota</taxon>
        <taxon>Alphaproteobacteria</taxon>
        <taxon>Hyphomicrobiales</taxon>
        <taxon>Notoacmeibacteraceae</taxon>
        <taxon>Notoacmeibacter</taxon>
    </lineage>
</organism>
<protein>
    <recommendedName>
        <fullName evidence="1">YjiS-like domain-containing protein</fullName>
    </recommendedName>
</protein>
<reference evidence="3" key="1">
    <citation type="journal article" date="2017" name="Int. J. Syst. Evol. Microbiol.">
        <title>Notoacmeibacter marinus gen. nov., sp. nov., isolated from the gut of a limpet and proposal of Notoacmeibacteraceae fam. nov. in the order Rhizobiales of the class Alphaproteobacteria.</title>
        <authorList>
            <person name="Huang Z."/>
            <person name="Guo F."/>
            <person name="Lai Q."/>
        </authorList>
    </citation>
    <scope>NUCLEOTIDE SEQUENCE [LARGE SCALE GENOMIC DNA]</scope>
    <source>
        <strain evidence="3">XMTR2A4</strain>
    </source>
</reference>
<dbReference type="InterPro" id="IPR009506">
    <property type="entry name" value="YjiS-like"/>
</dbReference>